<evidence type="ECO:0000256" key="8">
    <source>
        <dbReference type="SAM" id="MobiDB-lite"/>
    </source>
</evidence>
<dbReference type="FunFam" id="3.40.50.300:FF:000129">
    <property type="entry name" value="Replication factor C subunit 5"/>
    <property type="match status" value="1"/>
</dbReference>
<dbReference type="GO" id="GO:0016887">
    <property type="term" value="F:ATP hydrolysis activity"/>
    <property type="evidence" value="ECO:0007669"/>
    <property type="project" value="InterPro"/>
</dbReference>
<feature type="region of interest" description="Disordered" evidence="8">
    <location>
        <begin position="358"/>
        <end position="386"/>
    </location>
</feature>
<dbReference type="CDD" id="cd18140">
    <property type="entry name" value="HLD_clamp_RFC"/>
    <property type="match status" value="1"/>
</dbReference>
<evidence type="ECO:0000256" key="4">
    <source>
        <dbReference type="ARBA" id="ARBA00022741"/>
    </source>
</evidence>
<dbReference type="GO" id="GO:0005634">
    <property type="term" value="C:nucleus"/>
    <property type="evidence" value="ECO:0007669"/>
    <property type="project" value="UniProtKB-SubCell"/>
</dbReference>
<keyword evidence="4" id="KW-0547">Nucleotide-binding</keyword>
<evidence type="ECO:0000256" key="2">
    <source>
        <dbReference type="ARBA" id="ARBA00005378"/>
    </source>
</evidence>
<dbReference type="Pfam" id="PF08542">
    <property type="entry name" value="Rep_fac_C"/>
    <property type="match status" value="1"/>
</dbReference>
<comment type="subcellular location">
    <subcellularLocation>
        <location evidence="1">Nucleus</location>
    </subcellularLocation>
</comment>
<feature type="coiled-coil region" evidence="7">
    <location>
        <begin position="390"/>
        <end position="460"/>
    </location>
</feature>
<keyword evidence="7" id="KW-0175">Coiled coil</keyword>
<organism evidence="10 11">
    <name type="scientific">Leishmania donovani</name>
    <dbReference type="NCBI Taxonomy" id="5661"/>
    <lineage>
        <taxon>Eukaryota</taxon>
        <taxon>Discoba</taxon>
        <taxon>Euglenozoa</taxon>
        <taxon>Kinetoplastea</taxon>
        <taxon>Metakinetoplastina</taxon>
        <taxon>Trypanosomatida</taxon>
        <taxon>Trypanosomatidae</taxon>
        <taxon>Leishmaniinae</taxon>
        <taxon>Leishmania</taxon>
    </lineage>
</organism>
<evidence type="ECO:0000313" key="10">
    <source>
        <dbReference type="EMBL" id="TPP44591.1"/>
    </source>
</evidence>
<dbReference type="InterPro" id="IPR003593">
    <property type="entry name" value="AAA+_ATPase"/>
</dbReference>
<dbReference type="Gene3D" id="1.20.272.10">
    <property type="match status" value="1"/>
</dbReference>
<dbReference type="GO" id="GO:0005663">
    <property type="term" value="C:DNA replication factor C complex"/>
    <property type="evidence" value="ECO:0007669"/>
    <property type="project" value="TreeGrafter"/>
</dbReference>
<dbReference type="GO" id="GO:0005524">
    <property type="term" value="F:ATP binding"/>
    <property type="evidence" value="ECO:0007669"/>
    <property type="project" value="UniProtKB-KW"/>
</dbReference>
<dbReference type="InterPro" id="IPR047854">
    <property type="entry name" value="RFC_lid"/>
</dbReference>
<keyword evidence="5" id="KW-0067">ATP-binding</keyword>
<reference evidence="11" key="1">
    <citation type="submission" date="2019-02" db="EMBL/GenBank/DDBJ databases">
        <title>FDA dAtabase for Regulatory Grade micrObial Sequences (FDA-ARGOS): Supporting development and validation of Infectious Disease Dx tests.</title>
        <authorList>
            <person name="Duncan R."/>
            <person name="Fisher C."/>
            <person name="Tallon L."/>
            <person name="Sadzewicz L."/>
            <person name="Sengamalay N."/>
            <person name="Ott S."/>
            <person name="Godinez A."/>
            <person name="Nagaraj S."/>
            <person name="Vavikolanu K."/>
            <person name="Nadendla S."/>
            <person name="Aluvathingal J."/>
            <person name="Sichtig H."/>
        </authorList>
    </citation>
    <scope>NUCLEOTIDE SEQUENCE [LARGE SCALE GENOMIC DNA]</scope>
    <source>
        <strain evidence="11">FDAARGOS_361</strain>
    </source>
</reference>
<dbReference type="FunFam" id="1.20.272.10:FF:000004">
    <property type="entry name" value="Replication factor C subunit 5"/>
    <property type="match status" value="1"/>
</dbReference>
<keyword evidence="6" id="KW-0539">Nucleus</keyword>
<dbReference type="VEuPathDB" id="TriTrypDB:LdCL_350038000"/>
<dbReference type="Gene3D" id="3.40.50.300">
    <property type="entry name" value="P-loop containing nucleotide triphosphate hydrolases"/>
    <property type="match status" value="1"/>
</dbReference>
<feature type="coiled-coil region" evidence="7">
    <location>
        <begin position="904"/>
        <end position="976"/>
    </location>
</feature>
<comment type="caution">
    <text evidence="10">The sequence shown here is derived from an EMBL/GenBank/DDBJ whole genome shotgun (WGS) entry which is preliminary data.</text>
</comment>
<feature type="compositionally biased region" description="Polar residues" evidence="8">
    <location>
        <begin position="1192"/>
        <end position="1201"/>
    </location>
</feature>
<protein>
    <submittedName>
        <fullName evidence="10">ATPase associated with various cellular activities (AAA) family protein</fullName>
    </submittedName>
</protein>
<feature type="compositionally biased region" description="Polar residues" evidence="8">
    <location>
        <begin position="1172"/>
        <end position="1184"/>
    </location>
</feature>
<feature type="coiled-coil region" evidence="7">
    <location>
        <begin position="657"/>
        <end position="706"/>
    </location>
</feature>
<evidence type="ECO:0000313" key="11">
    <source>
        <dbReference type="Proteomes" id="UP000318447"/>
    </source>
</evidence>
<dbReference type="InterPro" id="IPR003959">
    <property type="entry name" value="ATPase_AAA_core"/>
</dbReference>
<dbReference type="PANTHER" id="PTHR11669:SF9">
    <property type="entry name" value="REPLICATION FACTOR C SUBUNIT 5"/>
    <property type="match status" value="1"/>
</dbReference>
<dbReference type="InterPro" id="IPR027417">
    <property type="entry name" value="P-loop_NTPase"/>
</dbReference>
<dbReference type="VEuPathDB" id="TriTrypDB:LdBPK_353290.1"/>
<feature type="region of interest" description="Disordered" evidence="8">
    <location>
        <begin position="998"/>
        <end position="1065"/>
    </location>
</feature>
<name>A0A504X683_LEIDO</name>
<evidence type="ECO:0000256" key="3">
    <source>
        <dbReference type="ARBA" id="ARBA00022705"/>
    </source>
</evidence>
<gene>
    <name evidence="10" type="ORF">CGC21_7120</name>
</gene>
<dbReference type="VEuPathDB" id="TriTrypDB:LdBPK_353300.1"/>
<dbReference type="Pfam" id="PF00004">
    <property type="entry name" value="AAA"/>
    <property type="match status" value="1"/>
</dbReference>
<evidence type="ECO:0000256" key="5">
    <source>
        <dbReference type="ARBA" id="ARBA00022840"/>
    </source>
</evidence>
<dbReference type="Gene3D" id="1.10.8.60">
    <property type="match status" value="1"/>
</dbReference>
<proteinExistence type="inferred from homology"/>
<dbReference type="VEuPathDB" id="TriTrypDB:LDHU3_35.4340"/>
<dbReference type="SUPFAM" id="SSF52540">
    <property type="entry name" value="P-loop containing nucleoside triphosphate hydrolases"/>
    <property type="match status" value="1"/>
</dbReference>
<evidence type="ECO:0000256" key="6">
    <source>
        <dbReference type="ARBA" id="ARBA00023242"/>
    </source>
</evidence>
<feature type="compositionally biased region" description="Basic and acidic residues" evidence="8">
    <location>
        <begin position="1015"/>
        <end position="1028"/>
    </location>
</feature>
<dbReference type="Proteomes" id="UP000318447">
    <property type="component" value="Unassembled WGS sequence"/>
</dbReference>
<dbReference type="GO" id="GO:0003677">
    <property type="term" value="F:DNA binding"/>
    <property type="evidence" value="ECO:0007669"/>
    <property type="project" value="InterPro"/>
</dbReference>
<evidence type="ECO:0000259" key="9">
    <source>
        <dbReference type="SMART" id="SM00382"/>
    </source>
</evidence>
<dbReference type="AlphaFoldDB" id="A0A504X683"/>
<dbReference type="GO" id="GO:0006261">
    <property type="term" value="P:DNA-templated DNA replication"/>
    <property type="evidence" value="ECO:0007669"/>
    <property type="project" value="TreeGrafter"/>
</dbReference>
<feature type="compositionally biased region" description="Basic residues" evidence="8">
    <location>
        <begin position="1145"/>
        <end position="1155"/>
    </location>
</feature>
<dbReference type="SMART" id="SM00382">
    <property type="entry name" value="AAA"/>
    <property type="match status" value="1"/>
</dbReference>
<dbReference type="CDD" id="cd00009">
    <property type="entry name" value="AAA"/>
    <property type="match status" value="1"/>
</dbReference>
<feature type="region of interest" description="Disordered" evidence="8">
    <location>
        <begin position="1109"/>
        <end position="1201"/>
    </location>
</feature>
<evidence type="ECO:0000256" key="1">
    <source>
        <dbReference type="ARBA" id="ARBA00004123"/>
    </source>
</evidence>
<dbReference type="NCBIfam" id="NF001679">
    <property type="entry name" value="PRK00440.1"/>
    <property type="match status" value="1"/>
</dbReference>
<dbReference type="EMBL" id="RHLC01000003">
    <property type="protein sequence ID" value="TPP44591.1"/>
    <property type="molecule type" value="Genomic_DNA"/>
</dbReference>
<dbReference type="GO" id="GO:0006281">
    <property type="term" value="P:DNA repair"/>
    <property type="evidence" value="ECO:0007669"/>
    <property type="project" value="TreeGrafter"/>
</dbReference>
<dbReference type="SUPFAM" id="SSF48019">
    <property type="entry name" value="post-AAA+ oligomerization domain-like"/>
    <property type="match status" value="1"/>
</dbReference>
<keyword evidence="3" id="KW-0235">DNA replication</keyword>
<feature type="domain" description="AAA+ ATPase" evidence="9">
    <location>
        <begin position="49"/>
        <end position="193"/>
    </location>
</feature>
<comment type="similarity">
    <text evidence="2">Belongs to the activator 1 small subunits family.</text>
</comment>
<dbReference type="PANTHER" id="PTHR11669">
    <property type="entry name" value="REPLICATION FACTOR C / DNA POLYMERASE III GAMMA-TAU SUBUNIT"/>
    <property type="match status" value="1"/>
</dbReference>
<dbReference type="VEuPathDB" id="TriTrypDB:LDHU3_35.4350"/>
<evidence type="ECO:0000256" key="7">
    <source>
        <dbReference type="SAM" id="Coils"/>
    </source>
</evidence>
<dbReference type="InterPro" id="IPR013748">
    <property type="entry name" value="Rep_factorC_C"/>
</dbReference>
<dbReference type="VEuPathDB" id="TriTrypDB:LdCL_350037900"/>
<sequence length="1214" mass="135613">MYAGRQGEEAKAAASHLPWVEKYRPSTLESVVAHEDILSTLRHLMDSGNMPHLLLYGPPGTGKTTTIKACAYYLYGKDRVRANVLEMNASDDRGIDVVRQQTREFASTSSIFSMMGSGSSTGGGSGGPAAKFKLVILDEADQMSHDAQAALRRVIEKYTRNVRFCILCNHINKIIPALQSRCTRFRFAPVKKSAMMPRLRFVAEQEGVKYTTDGLAAAFRLSHGDLRRCLNTMQASALSANEVTEESVYRVTGNPTPADVTAIVSDMLSSDFATSWIKVEESVVQKGISIADLTREIHPVMMAMDLPQDCKCFLLMKLSDLEYYAAGGARESAGLGGLLGAFQLVKEAVTQRKPIKDVAGDVHSPPTAKTSSTAAPAAVSPPPPSHEVTVEQLQRQIAAKQKLLQSTREREMALMEKWRAAKAQKQAEVEQLNGKLRRLCAAVENETSAAEAKIRESQDEHEAALRAARQSVEQAVKAEYDPKIAEAQQQLCAARKEEADLRELLKEKSGDGGGAAGTAKDVVKTALTAAVSAVLRRLDDVFDSEEAEGLKMDEWRSELQSLVQREIQTSFAVGVESETQAERMEYARFFDDMLAFWRSAEDQERERLLKMDESLLADMQAMTQQELKRLQDEALGMERVYIESREAWAAEHQRLLQRELEATLQRREAELQEQRRQRHSLHIERLRDAEARHKDAMAKEEALHQKQMEQLQAYFAREEDLRAEQQRIQAAAQEDVTKSTALLRDIMATAEDAAAAVKAYEAAVDESRRGVEVEREGHFKEQAEMLERLQQLAATQCSNTEAERAALEDCASQLRLASQNLDRHLQDESAWLAQQETTYKRSKDEWEREYRRWQHLVQQERQAAEERFHEALLALQQSLGLLETEERELAVETAAMHRGFGDMEALAQREIELLRRRAADVQSRSVAIADVQAQLSQKKAAVAEAKQQLVLAQQRLEDEQAELRLDEERLRDMMEAVRVARSQTALRYYNMELLRAADAQRRRQPPESVATTAIDSDRRPPIPDEGRGSARCPASGGVAKGNRAALRDAASAKNGRQHRDPHRLPNKVLQELQEQLSALMTATGGGVGRDVFVSTMRWLDPALPCAMAAQRTRQTHPRRREAADDTFATDVPAPLSSPPLPGRQRQTRSKVHIRARPAASPQRGRHADPSSLPLTSDNLSQLSLRSDDEWSPSGNTFTNLIGLSDLDTTSQSIR</sequence>
<dbReference type="InterPro" id="IPR008921">
    <property type="entry name" value="DNA_pol3_clamp-load_cplx_C"/>
</dbReference>
<feature type="compositionally biased region" description="Basic residues" evidence="8">
    <location>
        <begin position="1055"/>
        <end position="1065"/>
    </location>
</feature>
<dbReference type="GO" id="GO:0003689">
    <property type="term" value="F:DNA clamp loader activity"/>
    <property type="evidence" value="ECO:0007669"/>
    <property type="project" value="TreeGrafter"/>
</dbReference>
<dbReference type="InterPro" id="IPR050238">
    <property type="entry name" value="DNA_Rep/Repair_Clamp_Loader"/>
</dbReference>
<accession>A0A504X683</accession>
<dbReference type="FunFam" id="1.10.8.60:FF:000012">
    <property type="entry name" value="Replication factor C subunit 4"/>
    <property type="match status" value="1"/>
</dbReference>
<feature type="compositionally biased region" description="Low complexity" evidence="8">
    <location>
        <begin position="364"/>
        <end position="378"/>
    </location>
</feature>